<evidence type="ECO:0000256" key="5">
    <source>
        <dbReference type="ARBA" id="ARBA00059434"/>
    </source>
</evidence>
<dbReference type="InterPro" id="IPR012989">
    <property type="entry name" value="SEP_domain"/>
</dbReference>
<keyword evidence="12" id="KW-1185">Reference proteome</keyword>
<comment type="caution">
    <text evidence="11">The sequence shown here is derived from an EMBL/GenBank/DDBJ whole genome shotgun (WGS) entry which is preliminary data.</text>
</comment>
<dbReference type="SUPFAM" id="SSF102848">
    <property type="entry name" value="NSFL1 (p97 ATPase) cofactor p47, SEP domain"/>
    <property type="match status" value="1"/>
</dbReference>
<keyword evidence="4" id="KW-0206">Cytoskeleton</keyword>
<dbReference type="PROSITE" id="PS51399">
    <property type="entry name" value="SEP"/>
    <property type="match status" value="1"/>
</dbReference>
<dbReference type="Pfam" id="PF08059">
    <property type="entry name" value="SEP"/>
    <property type="match status" value="1"/>
</dbReference>
<evidence type="ECO:0000256" key="2">
    <source>
        <dbReference type="ARBA" id="ARBA00022490"/>
    </source>
</evidence>
<dbReference type="FunFam" id="3.30.420.210:FF:000003">
    <property type="entry name" value="UBX domain protein 11"/>
    <property type="match status" value="1"/>
</dbReference>
<keyword evidence="3" id="KW-0175">Coiled coil</keyword>
<name>A0A8J5KA25_HOMAM</name>
<reference evidence="11" key="1">
    <citation type="journal article" date="2021" name="Sci. Adv.">
        <title>The American lobster genome reveals insights on longevity, neural, and immune adaptations.</title>
        <authorList>
            <person name="Polinski J.M."/>
            <person name="Zimin A.V."/>
            <person name="Clark K.F."/>
            <person name="Kohn A.B."/>
            <person name="Sadowski N."/>
            <person name="Timp W."/>
            <person name="Ptitsyn A."/>
            <person name="Khanna P."/>
            <person name="Romanova D.Y."/>
            <person name="Williams P."/>
            <person name="Greenwood S.J."/>
            <person name="Moroz L.L."/>
            <person name="Walt D.R."/>
            <person name="Bodnar A.G."/>
        </authorList>
    </citation>
    <scope>NUCLEOTIDE SEQUENCE</scope>
    <source>
        <strain evidence="11">GMGI-L3</strain>
    </source>
</reference>
<dbReference type="EMBL" id="JAHLQT010015512">
    <property type="protein sequence ID" value="KAG7169781.1"/>
    <property type="molecule type" value="Genomic_DNA"/>
</dbReference>
<comment type="subcellular location">
    <subcellularLocation>
        <location evidence="1">Cytoplasm</location>
        <location evidence="1">Cytoskeleton</location>
    </subcellularLocation>
</comment>
<evidence type="ECO:0000313" key="11">
    <source>
        <dbReference type="EMBL" id="KAG7169781.1"/>
    </source>
</evidence>
<gene>
    <name evidence="11" type="primary">UBXN11-L</name>
    <name evidence="11" type="ORF">Hamer_G018026</name>
</gene>
<dbReference type="PANTHER" id="PTHR23333">
    <property type="entry name" value="UBX DOMAIN CONTAINING PROTEIN"/>
    <property type="match status" value="1"/>
</dbReference>
<dbReference type="GO" id="GO:0043161">
    <property type="term" value="P:proteasome-mediated ubiquitin-dependent protein catabolic process"/>
    <property type="evidence" value="ECO:0007669"/>
    <property type="project" value="TreeGrafter"/>
</dbReference>
<sequence length="251" mass="28655">MNRLVAMETQLSHARQSLKQRDFHIAVLEEKVRLYMKAEEDAVGSKMGFLETLKDTRMSSVEEKCRKLERQVMEMERFLGEYGMVWCEAEETYLLDNPVNASCSYSSSEATTPNITPSHTPRAHPRVRIKRHRRNHKNREVRRVVAESTSRSISSEAEPFSLDYEKLLAAITELNIVAQGDAAAEFEQSSKVGRQACESLQLTLYKNGVVVDDGGFRSFESVKTRQFLQDILDGFFPSELQDIYPQGVPIK</sequence>
<dbReference type="GO" id="GO:0005856">
    <property type="term" value="C:cytoskeleton"/>
    <property type="evidence" value="ECO:0007669"/>
    <property type="project" value="UniProtKB-SubCell"/>
</dbReference>
<evidence type="ECO:0000256" key="7">
    <source>
        <dbReference type="ARBA" id="ARBA00073759"/>
    </source>
</evidence>
<comment type="subunit">
    <text evidence="6">Interacts with GNA12, GNA13, RND1, RND2 and RND3.</text>
</comment>
<accession>A0A8J5KA25</accession>
<dbReference type="InterPro" id="IPR036241">
    <property type="entry name" value="NSFL1C_SEP_dom_sf"/>
</dbReference>
<evidence type="ECO:0000256" key="9">
    <source>
        <dbReference type="ARBA" id="ARBA00081109"/>
    </source>
</evidence>
<dbReference type="Proteomes" id="UP000747542">
    <property type="component" value="Unassembled WGS sequence"/>
</dbReference>
<evidence type="ECO:0000256" key="6">
    <source>
        <dbReference type="ARBA" id="ARBA00062345"/>
    </source>
</evidence>
<dbReference type="Gene3D" id="3.30.420.210">
    <property type="entry name" value="SEP domain"/>
    <property type="match status" value="1"/>
</dbReference>
<evidence type="ECO:0000256" key="3">
    <source>
        <dbReference type="ARBA" id="ARBA00023054"/>
    </source>
</evidence>
<dbReference type="GO" id="GO:0043130">
    <property type="term" value="F:ubiquitin binding"/>
    <property type="evidence" value="ECO:0007669"/>
    <property type="project" value="TreeGrafter"/>
</dbReference>
<dbReference type="PANTHER" id="PTHR23333:SF4">
    <property type="entry name" value="UBX DOMAIN-CONTAINING PROTEIN 11"/>
    <property type="match status" value="1"/>
</dbReference>
<evidence type="ECO:0000256" key="1">
    <source>
        <dbReference type="ARBA" id="ARBA00004245"/>
    </source>
</evidence>
<keyword evidence="2" id="KW-0963">Cytoplasm</keyword>
<organism evidence="11 12">
    <name type="scientific">Homarus americanus</name>
    <name type="common">American lobster</name>
    <dbReference type="NCBI Taxonomy" id="6706"/>
    <lineage>
        <taxon>Eukaryota</taxon>
        <taxon>Metazoa</taxon>
        <taxon>Ecdysozoa</taxon>
        <taxon>Arthropoda</taxon>
        <taxon>Crustacea</taxon>
        <taxon>Multicrustacea</taxon>
        <taxon>Malacostraca</taxon>
        <taxon>Eumalacostraca</taxon>
        <taxon>Eucarida</taxon>
        <taxon>Decapoda</taxon>
        <taxon>Pleocyemata</taxon>
        <taxon>Astacidea</taxon>
        <taxon>Nephropoidea</taxon>
        <taxon>Nephropidae</taxon>
        <taxon>Homarus</taxon>
    </lineage>
</organism>
<proteinExistence type="predicted"/>
<evidence type="ECO:0000259" key="10">
    <source>
        <dbReference type="PROSITE" id="PS51399"/>
    </source>
</evidence>
<evidence type="ECO:0000313" key="12">
    <source>
        <dbReference type="Proteomes" id="UP000747542"/>
    </source>
</evidence>
<dbReference type="AlphaFoldDB" id="A0A8J5KA25"/>
<evidence type="ECO:0000256" key="8">
    <source>
        <dbReference type="ARBA" id="ARBA00075811"/>
    </source>
</evidence>
<feature type="domain" description="SEP" evidence="10">
    <location>
        <begin position="197"/>
        <end position="251"/>
    </location>
</feature>
<comment type="function">
    <text evidence="5">May be involved in the reorganization of actin cytoskeleton mediated by RND1, RND2 and RND3. Promotes RHOA activation mediated by GNA12 and GNA13.</text>
</comment>
<protein>
    <recommendedName>
        <fullName evidence="7">UBX domain-containing protein 11</fullName>
    </recommendedName>
    <alternativeName>
        <fullName evidence="9">Socius</fullName>
    </alternativeName>
    <alternativeName>
        <fullName evidence="8">UBX domain-containing protein 5</fullName>
    </alternativeName>
</protein>
<evidence type="ECO:0000256" key="4">
    <source>
        <dbReference type="ARBA" id="ARBA00023212"/>
    </source>
</evidence>
<feature type="non-terminal residue" evidence="11">
    <location>
        <position position="251"/>
    </location>
</feature>